<feature type="transmembrane region" description="Helical" evidence="1">
    <location>
        <begin position="116"/>
        <end position="137"/>
    </location>
</feature>
<dbReference type="RefSeq" id="WP_062769766.1">
    <property type="nucleotide sequence ID" value="NZ_CP121045.1"/>
</dbReference>
<feature type="domain" description="DUF1468" evidence="2">
    <location>
        <begin position="15"/>
        <end position="140"/>
    </location>
</feature>
<dbReference type="InterPro" id="IPR009936">
    <property type="entry name" value="DUF1468"/>
</dbReference>
<reference evidence="4 5" key="1">
    <citation type="submission" date="2015-12" db="EMBL/GenBank/DDBJ databases">
        <title>Genome sequence of Tistrella mobilis MCCC 1A02139.</title>
        <authorList>
            <person name="Lu L."/>
            <person name="Lai Q."/>
            <person name="Shao Z."/>
            <person name="Qian P."/>
        </authorList>
    </citation>
    <scope>NUCLEOTIDE SEQUENCE [LARGE SCALE GENOMIC DNA]</scope>
    <source>
        <strain evidence="4 5">MCCC 1A02139</strain>
    </source>
</reference>
<name>A0A162JR22_9PROT</name>
<keyword evidence="1" id="KW-0472">Membrane</keyword>
<dbReference type="Proteomes" id="UP000257706">
    <property type="component" value="Unassembled WGS sequence"/>
</dbReference>
<dbReference type="Proteomes" id="UP000075787">
    <property type="component" value="Unassembled WGS sequence"/>
</dbReference>
<dbReference type="GeneID" id="97241363"/>
<dbReference type="Pfam" id="PF07331">
    <property type="entry name" value="TctB"/>
    <property type="match status" value="1"/>
</dbReference>
<evidence type="ECO:0000313" key="6">
    <source>
        <dbReference type="Proteomes" id="UP000257706"/>
    </source>
</evidence>
<dbReference type="EMBL" id="DMAI01000195">
    <property type="protein sequence ID" value="HAE48200.1"/>
    <property type="molecule type" value="Genomic_DNA"/>
</dbReference>
<proteinExistence type="predicted"/>
<feature type="transmembrane region" description="Helical" evidence="1">
    <location>
        <begin position="35"/>
        <end position="56"/>
    </location>
</feature>
<feature type="transmembrane region" description="Helical" evidence="1">
    <location>
        <begin position="12"/>
        <end position="29"/>
    </location>
</feature>
<evidence type="ECO:0000313" key="4">
    <source>
        <dbReference type="EMBL" id="KYO49697.1"/>
    </source>
</evidence>
<evidence type="ECO:0000256" key="1">
    <source>
        <dbReference type="SAM" id="Phobius"/>
    </source>
</evidence>
<accession>A0A162JR22</accession>
<feature type="transmembrane region" description="Helical" evidence="1">
    <location>
        <begin position="68"/>
        <end position="87"/>
    </location>
</feature>
<evidence type="ECO:0000259" key="2">
    <source>
        <dbReference type="Pfam" id="PF07331"/>
    </source>
</evidence>
<keyword evidence="1" id="KW-1133">Transmembrane helix</keyword>
<sequence length="144" mass="14791">MPRASGGRLPEICLGAASLALAAFVFFETAGYDSIAALAPELFAGILAVCGLLLFVPQAGRKASDVVLRQQILPAAIALGIGLVILAVEPAGFELPAFILFIVIARLLGDPLSIRLVVTAIVFTAAIRLVFGVLLGVPLPSITG</sequence>
<gene>
    <name evidence="4" type="ORF">AUP44_16155</name>
    <name evidence="3" type="ORF">DCK97_12340</name>
</gene>
<keyword evidence="1" id="KW-0812">Transmembrane</keyword>
<organism evidence="4 5">
    <name type="scientific">Tistrella mobilis</name>
    <dbReference type="NCBI Taxonomy" id="171437"/>
    <lineage>
        <taxon>Bacteria</taxon>
        <taxon>Pseudomonadati</taxon>
        <taxon>Pseudomonadota</taxon>
        <taxon>Alphaproteobacteria</taxon>
        <taxon>Geminicoccales</taxon>
        <taxon>Geminicoccaceae</taxon>
        <taxon>Tistrella</taxon>
    </lineage>
</organism>
<comment type="caution">
    <text evidence="4">The sequence shown here is derived from an EMBL/GenBank/DDBJ whole genome shotgun (WGS) entry which is preliminary data.</text>
</comment>
<protein>
    <recommendedName>
        <fullName evidence="2">DUF1468 domain-containing protein</fullName>
    </recommendedName>
</protein>
<evidence type="ECO:0000313" key="3">
    <source>
        <dbReference type="EMBL" id="HAE48200.1"/>
    </source>
</evidence>
<evidence type="ECO:0000313" key="5">
    <source>
        <dbReference type="Proteomes" id="UP000075787"/>
    </source>
</evidence>
<dbReference type="EMBL" id="LPZR01000218">
    <property type="protein sequence ID" value="KYO49697.1"/>
    <property type="molecule type" value="Genomic_DNA"/>
</dbReference>
<dbReference type="AlphaFoldDB" id="A0A162JR22"/>
<feature type="transmembrane region" description="Helical" evidence="1">
    <location>
        <begin position="93"/>
        <end position="109"/>
    </location>
</feature>
<reference evidence="3 6" key="2">
    <citation type="journal article" date="2018" name="Nat. Biotechnol.">
        <title>A standardized bacterial taxonomy based on genome phylogeny substantially revises the tree of life.</title>
        <authorList>
            <person name="Parks D.H."/>
            <person name="Chuvochina M."/>
            <person name="Waite D.W."/>
            <person name="Rinke C."/>
            <person name="Skarshewski A."/>
            <person name="Chaumeil P.A."/>
            <person name="Hugenholtz P."/>
        </authorList>
    </citation>
    <scope>NUCLEOTIDE SEQUENCE [LARGE SCALE GENOMIC DNA]</scope>
    <source>
        <strain evidence="3">UBA8739</strain>
    </source>
</reference>